<comment type="caution">
    <text evidence="1">The sequence shown here is derived from an EMBL/GenBank/DDBJ whole genome shotgun (WGS) entry which is preliminary data.</text>
</comment>
<geneLocation type="mitochondrion" evidence="1"/>
<evidence type="ECO:0000313" key="1">
    <source>
        <dbReference type="EMBL" id="KUM51175.1"/>
    </source>
</evidence>
<accession>A0A101M546</accession>
<name>A0A101M546_PICGL</name>
<protein>
    <submittedName>
        <fullName evidence="1">Uncharacterized protein</fullName>
    </submittedName>
</protein>
<sequence>MMDLVNWNFHNYGIHLHNQPSNNHPVQLENITIRRAILKRHSPLVIARERVLGQRTNSYPRSGIKGNKDRIQ</sequence>
<gene>
    <name evidence="1" type="ORF">ABT39_MTgene1021</name>
</gene>
<dbReference type="EMBL" id="LKAM01000001">
    <property type="protein sequence ID" value="KUM51175.1"/>
    <property type="molecule type" value="Genomic_DNA"/>
</dbReference>
<reference evidence="1" key="1">
    <citation type="journal article" date="2015" name="Genome Biol. Evol.">
        <title>Organellar Genomes of White Spruce (Picea glauca): Assembly and Annotation.</title>
        <authorList>
            <person name="Jackman S.D."/>
            <person name="Warren R.L."/>
            <person name="Gibb E.A."/>
            <person name="Vandervalk B.P."/>
            <person name="Mohamadi H."/>
            <person name="Chu J."/>
            <person name="Raymond A."/>
            <person name="Pleasance S."/>
            <person name="Coope R."/>
            <person name="Wildung M.R."/>
            <person name="Ritland C.E."/>
            <person name="Bousquet J."/>
            <person name="Jones S.J."/>
            <person name="Bohlmann J."/>
            <person name="Birol I."/>
        </authorList>
    </citation>
    <scope>NUCLEOTIDE SEQUENCE [LARGE SCALE GENOMIC DNA]</scope>
    <source>
        <tissue evidence="1">Flushing bud</tissue>
    </source>
</reference>
<proteinExistence type="predicted"/>
<organism evidence="1">
    <name type="scientific">Picea glauca</name>
    <name type="common">White spruce</name>
    <name type="synonym">Pinus glauca</name>
    <dbReference type="NCBI Taxonomy" id="3330"/>
    <lineage>
        <taxon>Eukaryota</taxon>
        <taxon>Viridiplantae</taxon>
        <taxon>Streptophyta</taxon>
        <taxon>Embryophyta</taxon>
        <taxon>Tracheophyta</taxon>
        <taxon>Spermatophyta</taxon>
        <taxon>Pinopsida</taxon>
        <taxon>Pinidae</taxon>
        <taxon>Conifers I</taxon>
        <taxon>Pinales</taxon>
        <taxon>Pinaceae</taxon>
        <taxon>Picea</taxon>
    </lineage>
</organism>
<keyword evidence="1" id="KW-0496">Mitochondrion</keyword>
<dbReference type="AlphaFoldDB" id="A0A101M546"/>